<accession>A0A5M6D947</accession>
<organism evidence="2 3">
    <name type="scientific">Adhaeribacter rhizoryzae</name>
    <dbReference type="NCBI Taxonomy" id="2607907"/>
    <lineage>
        <taxon>Bacteria</taxon>
        <taxon>Pseudomonadati</taxon>
        <taxon>Bacteroidota</taxon>
        <taxon>Cytophagia</taxon>
        <taxon>Cytophagales</taxon>
        <taxon>Hymenobacteraceae</taxon>
        <taxon>Adhaeribacter</taxon>
    </lineage>
</organism>
<evidence type="ECO:0000259" key="1">
    <source>
        <dbReference type="Pfam" id="PF04909"/>
    </source>
</evidence>
<protein>
    <submittedName>
        <fullName evidence="2">Amidohydrolase family protein</fullName>
    </submittedName>
</protein>
<evidence type="ECO:0000313" key="2">
    <source>
        <dbReference type="EMBL" id="KAA5541715.1"/>
    </source>
</evidence>
<dbReference type="GO" id="GO:0016787">
    <property type="term" value="F:hydrolase activity"/>
    <property type="evidence" value="ECO:0007669"/>
    <property type="project" value="UniProtKB-KW"/>
</dbReference>
<dbReference type="EMBL" id="VWSF01000020">
    <property type="protein sequence ID" value="KAA5541715.1"/>
    <property type="molecule type" value="Genomic_DNA"/>
</dbReference>
<dbReference type="InterPro" id="IPR006680">
    <property type="entry name" value="Amidohydro-rel"/>
</dbReference>
<evidence type="ECO:0000313" key="3">
    <source>
        <dbReference type="Proteomes" id="UP000323426"/>
    </source>
</evidence>
<proteinExistence type="predicted"/>
<sequence length="322" mass="36182">MSELKTITRREFLAGGSLLLAGTALKLNATPLLQSVPKEPIIDMHQHTSYLGRTAAQLLAHQRTMGITTTILLPAGHPVNYGSTHYGVSNGLQAQVTPNEASNQMAQQYPREFLFGANEVPDVANAIQEIEKYLKLGAPVIGELKFNIDCDAPEMQKIYELAEAYEVPVVMHWQYKMFNWGFDRFHKMLEKYPRVNFIGHAQTWWANIDKNHTDQNMLYPKTKVTPGGITDRLLQDYPNMFADMSAGSGLGAFTRDEEHARAFLQRHQDKLIYGSDCADIAGQGEACLGAQMIAAIRRLAPSKKIERKLLYENARTLFKIKV</sequence>
<dbReference type="AlphaFoldDB" id="A0A5M6D947"/>
<dbReference type="Pfam" id="PF04909">
    <property type="entry name" value="Amidohydro_2"/>
    <property type="match status" value="1"/>
</dbReference>
<dbReference type="PROSITE" id="PS51318">
    <property type="entry name" value="TAT"/>
    <property type="match status" value="1"/>
</dbReference>
<dbReference type="RefSeq" id="WP_150091383.1">
    <property type="nucleotide sequence ID" value="NZ_VWSF01000020.1"/>
</dbReference>
<dbReference type="InterPro" id="IPR032466">
    <property type="entry name" value="Metal_Hydrolase"/>
</dbReference>
<dbReference type="InterPro" id="IPR006311">
    <property type="entry name" value="TAT_signal"/>
</dbReference>
<gene>
    <name evidence="2" type="ORF">F0145_20345</name>
</gene>
<dbReference type="SUPFAM" id="SSF51556">
    <property type="entry name" value="Metallo-dependent hydrolases"/>
    <property type="match status" value="1"/>
</dbReference>
<keyword evidence="2" id="KW-0378">Hydrolase</keyword>
<dbReference type="Gene3D" id="3.20.20.140">
    <property type="entry name" value="Metal-dependent hydrolases"/>
    <property type="match status" value="1"/>
</dbReference>
<name>A0A5M6D947_9BACT</name>
<comment type="caution">
    <text evidence="2">The sequence shown here is derived from an EMBL/GenBank/DDBJ whole genome shotgun (WGS) entry which is preliminary data.</text>
</comment>
<keyword evidence="3" id="KW-1185">Reference proteome</keyword>
<reference evidence="2 3" key="1">
    <citation type="submission" date="2019-09" db="EMBL/GenBank/DDBJ databases">
        <title>Genome sequence and assembly of Adhaeribacter sp.</title>
        <authorList>
            <person name="Chhetri G."/>
        </authorList>
    </citation>
    <scope>NUCLEOTIDE SEQUENCE [LARGE SCALE GENOMIC DNA]</scope>
    <source>
        <strain evidence="2 3">DK36</strain>
    </source>
</reference>
<dbReference type="Proteomes" id="UP000323426">
    <property type="component" value="Unassembled WGS sequence"/>
</dbReference>
<feature type="domain" description="Amidohydrolase-related" evidence="1">
    <location>
        <begin position="42"/>
        <end position="319"/>
    </location>
</feature>